<evidence type="ECO:0000256" key="7">
    <source>
        <dbReference type="PROSITE-ProRule" id="PRU00221"/>
    </source>
</evidence>
<dbReference type="InterPro" id="IPR013057">
    <property type="entry name" value="AA_transpt_TM"/>
</dbReference>
<dbReference type="PANTHER" id="PTHR46170:SF1">
    <property type="entry name" value="GATOR COMPLEX PROTEIN WDR59"/>
    <property type="match status" value="1"/>
</dbReference>
<dbReference type="EMBL" id="MVBO01000120">
    <property type="protein sequence ID" value="OZJ02862.1"/>
    <property type="molecule type" value="Genomic_DNA"/>
</dbReference>
<dbReference type="GO" id="GO:0035591">
    <property type="term" value="F:signaling adaptor activity"/>
    <property type="evidence" value="ECO:0007669"/>
    <property type="project" value="TreeGrafter"/>
</dbReference>
<name>A0A261XWY1_9FUNG</name>
<feature type="repeat" description="WD" evidence="7">
    <location>
        <begin position="372"/>
        <end position="403"/>
    </location>
</feature>
<keyword evidence="4" id="KW-0677">Repeat</keyword>
<dbReference type="Gene3D" id="3.50.50.60">
    <property type="entry name" value="FAD/NAD(P)-binding domain"/>
    <property type="match status" value="1"/>
</dbReference>
<dbReference type="PROSITE" id="PS50082">
    <property type="entry name" value="WD_REPEATS_2"/>
    <property type="match status" value="3"/>
</dbReference>
<dbReference type="SMART" id="SM00320">
    <property type="entry name" value="WD40"/>
    <property type="match status" value="5"/>
</dbReference>
<feature type="repeat" description="WD" evidence="7">
    <location>
        <begin position="405"/>
        <end position="439"/>
    </location>
</feature>
<evidence type="ECO:0000313" key="12">
    <source>
        <dbReference type="EMBL" id="OZJ02862.1"/>
    </source>
</evidence>
<dbReference type="Gene3D" id="3.90.660.10">
    <property type="match status" value="1"/>
</dbReference>
<keyword evidence="6 9" id="KW-0472">Membrane</keyword>
<dbReference type="SUPFAM" id="SSF51905">
    <property type="entry name" value="FAD/NAD(P)-binding domain"/>
    <property type="match status" value="1"/>
</dbReference>
<feature type="domain" description="Amine oxidase" evidence="11">
    <location>
        <begin position="1486"/>
        <end position="1899"/>
    </location>
</feature>
<evidence type="ECO:0000256" key="1">
    <source>
        <dbReference type="ARBA" id="ARBA00004370"/>
    </source>
</evidence>
<evidence type="ECO:0000313" key="13">
    <source>
        <dbReference type="Proteomes" id="UP000242875"/>
    </source>
</evidence>
<feature type="transmembrane region" description="Helical" evidence="9">
    <location>
        <begin position="2734"/>
        <end position="2750"/>
    </location>
</feature>
<feature type="region of interest" description="Disordered" evidence="8">
    <location>
        <begin position="2134"/>
        <end position="2155"/>
    </location>
</feature>
<feature type="region of interest" description="Disordered" evidence="8">
    <location>
        <begin position="2088"/>
        <end position="2122"/>
    </location>
</feature>
<dbReference type="Gene3D" id="2.130.10.10">
    <property type="entry name" value="YVTN repeat-like/Quinoprotein amine dehydrogenase"/>
    <property type="match status" value="1"/>
</dbReference>
<dbReference type="InterPro" id="IPR036188">
    <property type="entry name" value="FAD/NAD-bd_sf"/>
</dbReference>
<dbReference type="GO" id="GO:0016491">
    <property type="term" value="F:oxidoreductase activity"/>
    <property type="evidence" value="ECO:0007669"/>
    <property type="project" value="InterPro"/>
</dbReference>
<dbReference type="InterPro" id="IPR019775">
    <property type="entry name" value="WD40_repeat_CS"/>
</dbReference>
<feature type="transmembrane region" description="Helical" evidence="9">
    <location>
        <begin position="2618"/>
        <end position="2639"/>
    </location>
</feature>
<keyword evidence="3 9" id="KW-0812">Transmembrane</keyword>
<evidence type="ECO:0000256" key="2">
    <source>
        <dbReference type="ARBA" id="ARBA00022574"/>
    </source>
</evidence>
<dbReference type="OrthoDB" id="311712at2759"/>
<dbReference type="PANTHER" id="PTHR46170">
    <property type="entry name" value="GATOR COMPLEX PROTEIN WDR59"/>
    <property type="match status" value="1"/>
</dbReference>
<keyword evidence="5 9" id="KW-1133">Transmembrane helix</keyword>
<feature type="transmembrane region" description="Helical" evidence="9">
    <location>
        <begin position="2538"/>
        <end position="2559"/>
    </location>
</feature>
<dbReference type="InterPro" id="IPR049567">
    <property type="entry name" value="WDR59-like"/>
</dbReference>
<reference evidence="12 13" key="1">
    <citation type="journal article" date="2017" name="Mycologia">
        <title>Bifiguratus adelaidae, gen. et sp. nov., a new member of Mucoromycotina in endophytic and soil-dwelling habitats.</title>
        <authorList>
            <person name="Torres-Cruz T.J."/>
            <person name="Billingsley Tobias T.L."/>
            <person name="Almatruk M."/>
            <person name="Hesse C."/>
            <person name="Kuske C.R."/>
            <person name="Desiro A."/>
            <person name="Benucci G.M."/>
            <person name="Bonito G."/>
            <person name="Stajich J.E."/>
            <person name="Dunlap C."/>
            <person name="Arnold A.E."/>
            <person name="Porras-Alfaro A."/>
        </authorList>
    </citation>
    <scope>NUCLEOTIDE SEQUENCE [LARGE SCALE GENOMIC DNA]</scope>
    <source>
        <strain evidence="12 13">AZ0501</strain>
    </source>
</reference>
<comment type="caution">
    <text evidence="12">The sequence shown here is derived from an EMBL/GenBank/DDBJ whole genome shotgun (WGS) entry which is preliminary data.</text>
</comment>
<feature type="transmembrane region" description="Helical" evidence="9">
    <location>
        <begin position="2693"/>
        <end position="2713"/>
    </location>
</feature>
<feature type="region of interest" description="Disordered" evidence="8">
    <location>
        <begin position="2297"/>
        <end position="2318"/>
    </location>
</feature>
<dbReference type="Pfam" id="PF01593">
    <property type="entry name" value="Amino_oxidase"/>
    <property type="match status" value="1"/>
</dbReference>
<sequence length="2825" mass="313373">MDEEASEPSMAHVEETAEATEINVDSTVRTPRRRFDITDDVLSRTPPLITTTQSEDNFPELKRYTSRSRSPSPASVKSRRSVHSVDYKSSDISPTLERSRQGKAAHRALERDLSPLYASSDFSATSPPSRTSFDSLRTTVDGRHAFLPPNLDASITIDDSGIDKEQGTESDSTRSFTNNFTTHVAAKSSLSHSGSDAFYKTMKIHIPQPVGNMSISPTSRDIVLAARKGLFIIDLENPYEPPRFIRHLSNWEVADVQWNPHVARQEWVASTSNQKGLVWNLRNAQSQPIEHILHAHTRAISDINWSLHHQDILATCSIDSYVYLWDLRTNTPAIGIDNTRNGNMSDFVNGNGESRRQPTHAFCPWGGGATQVKFNRKNDFLLASSHDRNILIWDTRKGSSPVVSIAAHDTKIYGIDWSRTNDYEIVSCSLDRLVKFWNIHEPNDCTKTIETKSPVWRARHTPFGNGILTMPQRLETTLSLWNPDESDKPVHTFTGHTDAVKEFVWRARDSSTEGTEFQLVSWAKDQYLRLWPIDQDMMKAVKQQPGQAKPYLRVSSETTNQKTTPAATFSFRDPEVIPKKPTQMPSTIRVLSDPLVPTLASLQQNRLGVGQQFLDTGITVQNQQHWNMSTLLWMQNVNTVTPMGLSMEDDKYGETEQSFTNLAEEITYMIKKYDGTVKFEHVDLAARTCTMSLQSNGPDSGYAFMRITVAFAPEYPTNGQATFYIQKNTMLSMYTRAHMTRDLNLLASNNASQKKSSLEPAIKFLLGESVYDDSEKHEDGVSTPALNVPGAPSTPFASWSNDPLAFGLAKASADSDEDTFVGSPLMFNGGLLGNRQSFGSDTDKALVDMSLLENKTHSVPFPRLCGATFSSTGQLVYFFSSLQIKPHSSPSRPPSVIQSSPQRWSLVRSVSTDALELFQHPQSYSQFADFRDAVYTARAREEGGYGSYDEDDMEEQEDVSDITSIMYFRRQNSTRRRAGWANAPLSIYQGRLSPDSRPIGMQDMSHLMPFQPSLAAEYKITGQSAYKVCLHNANVAKKHGRHDMSYVWLLAAEIVREILPGSEQHDKGLRAATLFGAVSKSMLRTSLRVNWGAHPLGRKLVDSIMQHFTRLLDVQTLAILSCVFHEVFPAEQAAVQEAILPIQNSEMLMRKQRRNPIDYFSPQYASHAEAYSLGNAKAITPGLRSLSSPLWDRLSSIPISTAAAFALSSSRDKAASLSNADPTSYSQDFLYTKPYSVDSSGFDPYGGSTTDSYAKAAQAAQTRVSFHCDTGNPEDDVPGQLSRKQTKLKVTLNMDDLQVECYDLEAPEEDSILWSPQVIPLLDPRRSAQYDAFRYTYADYLYRLGLFDLRAEILKFMDSVQAYEPPKMKEPHPMKRLAPTTKLFAHGAPSPRELSRSPSINVSQSDNASLLPPSDPVEALFGIKEDYLDIVIACPECVHFLTNPFNMKLRLFTIASIALAYGLSAVDAQTTETKVAILGGGVSAVAAAEALVKDYGVEDFVIIEARDELGGRAQDYHFANTTIERGCNWIQGLGKNPIYQLAKKWGLKNIPQDYSSLVTYDTNGKVNDTTMMNTYENYFAEAGKYAAQRQKQNRADLTVRAGYHILGWQPTNPVEEIYEYYNIDFETAEPPEICSLYNAMSNTAGGFSPGNNLVLDPRGFKYIFQQEAYSFLKGGAKDPRLHFNTTVKTVQWTQDNVTITTNKGTFEADYAISTFSVGVLQHTDVKWKPALPEWKLEGIYAFDMATYAKIFLNFPTIFWDSEQYTLWADPDVRGRYGVWQNLNAPGFLPQNTSTNIFFVTVTDTEALRVGAMTDDEVKNEIMVLLRSIYGNHIPDPTDFYFPRWHKDPLYRGTYSNWPVGELNQHHDNMRAPLLNRLFFTGEAMSKAYFGFLQGAWIEGNATGHSVGNCLQGQCDSYDYHTAIDTCSQKANQGTEIVHGIVTADLIEQIEEASNHQSPEQDYMVDKFTVQQINLSMQRLNSLLLVSDRSSDGSFVSGIALLAESSILRFLILDTVDTSKDFIHLFKRYSFGLLNEEPGTNGHDDVDGNKDIEGLVAEVSVHGGESGTKDKGANILELRSNTNHLSTDVERKDLNCPNPDRGTPRGTETEVEQENGNCGEDGSRKVVTNVLLTNTDRYGSGDKQHGTHPDGTPEQGKATAKLVNPENGNHCANDLNDILDTGHDESNGRRVESSGVDEGAKTLGKSAIFEEIEETDLGGVLLFPTDGFNNLVVLLVNVIASSTETGRNQMEKATKEGMTICINTTTRHCQLSSVQETKDSIIDFALRGHSHALLDTVSDSIPATSGPPRVPAVKNNDRRSIQVARSERDEQKDQFPNRDVYASATMSRSSPIFQEVYALESSSSLSLPSQLSIKSPSDAELESLEDGETTPLNVLIAEEEEGLLSNEVDLYPEANIKLPKDGGTIFASFLNMANSIIGAGIIGLPYAFREAGLLTGILLLVSLTWLVDWTVELLMHSGKLSGRATYQDLVTFCFGRPGLIVISIFQFIFAYGAMCAYSVILGDTVPHVIVFLFPSITNIPVLSLFTSRQFVILFCTLAVSYPLSLYRDISKLAAASAFALVTIVIIILSVVIEGPRMPAELKGGGIGGDLFIGSRVFEAIGVISFAFVCHHNSFIIFGSLKKPSLNRFATVTHLSMLISLLSCIIMALSGYLVFTDQTRANILNNFPQNNLIINISRFCFGLNMFTTLPLETFVCREVIENYFWAEQAFSTKRHFIITTGLILSALLIALATCNLGFVLELTGGCSATVLAFILPPACWLKLNASPQPFKRMACMACIVVGVVVMVLSTGLSVVRAIRAPAESNTC</sequence>
<evidence type="ECO:0000259" key="10">
    <source>
        <dbReference type="Pfam" id="PF01490"/>
    </source>
</evidence>
<dbReference type="GO" id="GO:0005774">
    <property type="term" value="C:vacuolar membrane"/>
    <property type="evidence" value="ECO:0007669"/>
    <property type="project" value="TreeGrafter"/>
</dbReference>
<feature type="transmembrane region" description="Helical" evidence="9">
    <location>
        <begin position="2450"/>
        <end position="2468"/>
    </location>
</feature>
<feature type="region of interest" description="Disordered" evidence="8">
    <location>
        <begin position="1387"/>
        <end position="1409"/>
    </location>
</feature>
<keyword evidence="13" id="KW-1185">Reference proteome</keyword>
<evidence type="ECO:0000256" key="8">
    <source>
        <dbReference type="SAM" id="MobiDB-lite"/>
    </source>
</evidence>
<dbReference type="InterPro" id="IPR015943">
    <property type="entry name" value="WD40/YVTN_repeat-like_dom_sf"/>
</dbReference>
<dbReference type="GO" id="GO:0034198">
    <property type="term" value="P:cellular response to amino acid starvation"/>
    <property type="evidence" value="ECO:0007669"/>
    <property type="project" value="TreeGrafter"/>
</dbReference>
<accession>A0A261XWY1</accession>
<dbReference type="GO" id="GO:0035859">
    <property type="term" value="C:Seh1-associated complex"/>
    <property type="evidence" value="ECO:0007669"/>
    <property type="project" value="TreeGrafter"/>
</dbReference>
<dbReference type="InterPro" id="IPR036322">
    <property type="entry name" value="WD40_repeat_dom_sf"/>
</dbReference>
<evidence type="ECO:0000259" key="11">
    <source>
        <dbReference type="Pfam" id="PF01593"/>
    </source>
</evidence>
<dbReference type="Proteomes" id="UP000242875">
    <property type="component" value="Unassembled WGS sequence"/>
</dbReference>
<feature type="compositionally biased region" description="Basic and acidic residues" evidence="8">
    <location>
        <begin position="2138"/>
        <end position="2147"/>
    </location>
</feature>
<protein>
    <submittedName>
        <fullName evidence="12">Uncharacterized protein</fullName>
    </submittedName>
</protein>
<organism evidence="12 13">
    <name type="scientific">Bifiguratus adelaidae</name>
    <dbReference type="NCBI Taxonomy" id="1938954"/>
    <lineage>
        <taxon>Eukaryota</taxon>
        <taxon>Fungi</taxon>
        <taxon>Fungi incertae sedis</taxon>
        <taxon>Mucoromycota</taxon>
        <taxon>Mucoromycotina</taxon>
        <taxon>Endogonomycetes</taxon>
        <taxon>Endogonales</taxon>
        <taxon>Endogonales incertae sedis</taxon>
        <taxon>Bifiguratus</taxon>
    </lineage>
</organism>
<evidence type="ECO:0000256" key="5">
    <source>
        <dbReference type="ARBA" id="ARBA00022989"/>
    </source>
</evidence>
<feature type="transmembrane region" description="Helical" evidence="9">
    <location>
        <begin position="2571"/>
        <end position="2591"/>
    </location>
</feature>
<feature type="transmembrane region" description="Helical" evidence="9">
    <location>
        <begin position="2651"/>
        <end position="2673"/>
    </location>
</feature>
<feature type="repeat" description="WD" evidence="7">
    <location>
        <begin position="293"/>
        <end position="335"/>
    </location>
</feature>
<feature type="transmembrane region" description="Helical" evidence="9">
    <location>
        <begin position="2791"/>
        <end position="2813"/>
    </location>
</feature>
<dbReference type="PROSITE" id="PS00678">
    <property type="entry name" value="WD_REPEATS_1"/>
    <property type="match status" value="3"/>
</dbReference>
<dbReference type="SUPFAM" id="SSF54373">
    <property type="entry name" value="FAD-linked reductases, C-terminal domain"/>
    <property type="match status" value="1"/>
</dbReference>
<feature type="domain" description="Amino acid transporter transmembrane" evidence="10">
    <location>
        <begin position="2422"/>
        <end position="2809"/>
    </location>
</feature>
<proteinExistence type="predicted"/>
<evidence type="ECO:0000256" key="6">
    <source>
        <dbReference type="ARBA" id="ARBA00023136"/>
    </source>
</evidence>
<keyword evidence="2 7" id="KW-0853">WD repeat</keyword>
<dbReference type="InterPro" id="IPR002937">
    <property type="entry name" value="Amino_oxidase"/>
</dbReference>
<dbReference type="SUPFAM" id="SSF50978">
    <property type="entry name" value="WD40 repeat-like"/>
    <property type="match status" value="1"/>
</dbReference>
<dbReference type="GO" id="GO:1904263">
    <property type="term" value="P:positive regulation of TORC1 signaling"/>
    <property type="evidence" value="ECO:0007669"/>
    <property type="project" value="TreeGrafter"/>
</dbReference>
<comment type="subcellular location">
    <subcellularLocation>
        <location evidence="1">Membrane</location>
    </subcellularLocation>
</comment>
<feature type="compositionally biased region" description="Polar residues" evidence="8">
    <location>
        <begin position="1396"/>
        <end position="1408"/>
    </location>
</feature>
<dbReference type="PROSITE" id="PS50294">
    <property type="entry name" value="WD_REPEATS_REGION"/>
    <property type="match status" value="1"/>
</dbReference>
<evidence type="ECO:0000256" key="4">
    <source>
        <dbReference type="ARBA" id="ARBA00022737"/>
    </source>
</evidence>
<feature type="transmembrane region" description="Helical" evidence="9">
    <location>
        <begin position="2424"/>
        <end position="2443"/>
    </location>
</feature>
<evidence type="ECO:0000256" key="3">
    <source>
        <dbReference type="ARBA" id="ARBA00022692"/>
    </source>
</evidence>
<evidence type="ECO:0000256" key="9">
    <source>
        <dbReference type="SAM" id="Phobius"/>
    </source>
</evidence>
<gene>
    <name evidence="12" type="ORF">BZG36_04083</name>
</gene>
<dbReference type="Pfam" id="PF01490">
    <property type="entry name" value="Aa_trans"/>
    <property type="match status" value="1"/>
</dbReference>
<feature type="region of interest" description="Disordered" evidence="8">
    <location>
        <begin position="1"/>
        <end position="106"/>
    </location>
</feature>
<dbReference type="Pfam" id="PF00400">
    <property type="entry name" value="WD40"/>
    <property type="match status" value="3"/>
</dbReference>
<dbReference type="InterPro" id="IPR001680">
    <property type="entry name" value="WD40_rpt"/>
</dbReference>